<name>A0A8S1Y865_PAROT</name>
<evidence type="ECO:0000313" key="1">
    <source>
        <dbReference type="EMBL" id="CAD8209428.1"/>
    </source>
</evidence>
<proteinExistence type="predicted"/>
<reference evidence="1" key="1">
    <citation type="submission" date="2021-01" db="EMBL/GenBank/DDBJ databases">
        <authorList>
            <consortium name="Genoscope - CEA"/>
            <person name="William W."/>
        </authorList>
    </citation>
    <scope>NUCLEOTIDE SEQUENCE</scope>
</reference>
<organism evidence="1 2">
    <name type="scientific">Paramecium octaurelia</name>
    <dbReference type="NCBI Taxonomy" id="43137"/>
    <lineage>
        <taxon>Eukaryota</taxon>
        <taxon>Sar</taxon>
        <taxon>Alveolata</taxon>
        <taxon>Ciliophora</taxon>
        <taxon>Intramacronucleata</taxon>
        <taxon>Oligohymenophorea</taxon>
        <taxon>Peniculida</taxon>
        <taxon>Parameciidae</taxon>
        <taxon>Paramecium</taxon>
    </lineage>
</organism>
<evidence type="ECO:0000313" key="2">
    <source>
        <dbReference type="Proteomes" id="UP000683925"/>
    </source>
</evidence>
<comment type="caution">
    <text evidence="1">The sequence shown here is derived from an EMBL/GenBank/DDBJ whole genome shotgun (WGS) entry which is preliminary data.</text>
</comment>
<sequence>MKRIINSQVQDKHQIIERMNQSNKKNQVGLIQNQIHQPRRYIGRILNKKLRDSLNQGSNLANYKKFSQRLFYRKKLDWNIMLKKYCFGKIKHRNLEILNNSDKKLNDKFYQNNLLLYRNTQNPKYFNYDLNLELLLDFSKVNINQI</sequence>
<dbReference type="AlphaFoldDB" id="A0A8S1Y865"/>
<accession>A0A8S1Y865</accession>
<gene>
    <name evidence="1" type="ORF">POCTA_138.1.T1470062</name>
</gene>
<dbReference type="Proteomes" id="UP000683925">
    <property type="component" value="Unassembled WGS sequence"/>
</dbReference>
<dbReference type="EMBL" id="CAJJDP010000149">
    <property type="protein sequence ID" value="CAD8209428.1"/>
    <property type="molecule type" value="Genomic_DNA"/>
</dbReference>
<protein>
    <submittedName>
        <fullName evidence="1">Uncharacterized protein</fullName>
    </submittedName>
</protein>
<keyword evidence="2" id="KW-1185">Reference proteome</keyword>